<protein>
    <submittedName>
        <fullName evidence="2">Uncharacterized protein</fullName>
    </submittedName>
</protein>
<dbReference type="EMBL" id="KB743380">
    <property type="protein sequence ID" value="EOA99089.1"/>
    <property type="molecule type" value="Genomic_DNA"/>
</dbReference>
<sequence length="101" mass="11103">MAAGDAKPQTGSLQQDPKPCRGTTKANRFLSKGSALPAQHLQLGTGRLLKEEQENNGNYSDEKSNESDFFQSTVDKVNDISDLTCKTLHYKTTTTANGLRW</sequence>
<organism evidence="2 3">
    <name type="scientific">Anas platyrhynchos</name>
    <name type="common">Mallard</name>
    <name type="synonym">Anas boschas</name>
    <dbReference type="NCBI Taxonomy" id="8839"/>
    <lineage>
        <taxon>Eukaryota</taxon>
        <taxon>Metazoa</taxon>
        <taxon>Chordata</taxon>
        <taxon>Craniata</taxon>
        <taxon>Vertebrata</taxon>
        <taxon>Euteleostomi</taxon>
        <taxon>Archelosauria</taxon>
        <taxon>Archosauria</taxon>
        <taxon>Dinosauria</taxon>
        <taxon>Saurischia</taxon>
        <taxon>Theropoda</taxon>
        <taxon>Coelurosauria</taxon>
        <taxon>Aves</taxon>
        <taxon>Neognathae</taxon>
        <taxon>Galloanserae</taxon>
        <taxon>Anseriformes</taxon>
        <taxon>Anatidae</taxon>
        <taxon>Anatinae</taxon>
        <taxon>Anas</taxon>
    </lineage>
</organism>
<dbReference type="Proteomes" id="UP000296049">
    <property type="component" value="Unassembled WGS sequence"/>
</dbReference>
<evidence type="ECO:0000313" key="2">
    <source>
        <dbReference type="EMBL" id="EOA99089.1"/>
    </source>
</evidence>
<accession>R0LC67</accession>
<gene>
    <name evidence="2" type="ORF">Anapl_08848</name>
</gene>
<dbReference type="AlphaFoldDB" id="R0LC67"/>
<proteinExistence type="predicted"/>
<name>R0LC67_ANAPL</name>
<evidence type="ECO:0000313" key="3">
    <source>
        <dbReference type="Proteomes" id="UP000296049"/>
    </source>
</evidence>
<keyword evidence="3" id="KW-1185">Reference proteome</keyword>
<evidence type="ECO:0000256" key="1">
    <source>
        <dbReference type="SAM" id="MobiDB-lite"/>
    </source>
</evidence>
<reference evidence="3" key="1">
    <citation type="journal article" date="2013" name="Nat. Genet.">
        <title>The duck genome and transcriptome provide insight into an avian influenza virus reservoir species.</title>
        <authorList>
            <person name="Huang Y."/>
            <person name="Li Y."/>
            <person name="Burt D.W."/>
            <person name="Chen H."/>
            <person name="Zhang Y."/>
            <person name="Qian W."/>
            <person name="Kim H."/>
            <person name="Gan S."/>
            <person name="Zhao Y."/>
            <person name="Li J."/>
            <person name="Yi K."/>
            <person name="Feng H."/>
            <person name="Zhu P."/>
            <person name="Li B."/>
            <person name="Liu Q."/>
            <person name="Fairley S."/>
            <person name="Magor K.E."/>
            <person name="Du Z."/>
            <person name="Hu X."/>
            <person name="Goodman L."/>
            <person name="Tafer H."/>
            <person name="Vignal A."/>
            <person name="Lee T."/>
            <person name="Kim K.W."/>
            <person name="Sheng Z."/>
            <person name="An Y."/>
            <person name="Searle S."/>
            <person name="Herrero J."/>
            <person name="Groenen M.A."/>
            <person name="Crooijmans R.P."/>
            <person name="Faraut T."/>
            <person name="Cai Q."/>
            <person name="Webster R.G."/>
            <person name="Aldridge J.R."/>
            <person name="Warren W.C."/>
            <person name="Bartschat S."/>
            <person name="Kehr S."/>
            <person name="Marz M."/>
            <person name="Stadler P.F."/>
            <person name="Smith J."/>
            <person name="Kraus R.H."/>
            <person name="Zhao Y."/>
            <person name="Ren L."/>
            <person name="Fei J."/>
            <person name="Morisson M."/>
            <person name="Kaiser P."/>
            <person name="Griffin D.K."/>
            <person name="Rao M."/>
            <person name="Pitel F."/>
            <person name="Wang J."/>
            <person name="Li N."/>
        </authorList>
    </citation>
    <scope>NUCLEOTIDE SEQUENCE [LARGE SCALE GENOMIC DNA]</scope>
</reference>
<feature type="region of interest" description="Disordered" evidence="1">
    <location>
        <begin position="1"/>
        <end position="67"/>
    </location>
</feature>